<proteinExistence type="predicted"/>
<feature type="compositionally biased region" description="Basic residues" evidence="1">
    <location>
        <begin position="107"/>
        <end position="119"/>
    </location>
</feature>
<feature type="transmembrane region" description="Helical" evidence="2">
    <location>
        <begin position="248"/>
        <end position="269"/>
    </location>
</feature>
<dbReference type="EMBL" id="CDSF01000046">
    <property type="protein sequence ID" value="CEO95911.1"/>
    <property type="molecule type" value="Genomic_DNA"/>
</dbReference>
<dbReference type="EMBL" id="OVEO01000001">
    <property type="protein sequence ID" value="SPQ93541.1"/>
    <property type="molecule type" value="Genomic_DNA"/>
</dbReference>
<evidence type="ECO:0000313" key="5">
    <source>
        <dbReference type="Proteomes" id="UP000039324"/>
    </source>
</evidence>
<keyword evidence="2" id="KW-0812">Transmembrane</keyword>
<keyword evidence="4" id="KW-0496">Mitochondrion</keyword>
<name>A0A0G4IKY2_PLABS</name>
<organism evidence="3 5">
    <name type="scientific">Plasmodiophora brassicae</name>
    <name type="common">Clubroot disease agent</name>
    <dbReference type="NCBI Taxonomy" id="37360"/>
    <lineage>
        <taxon>Eukaryota</taxon>
        <taxon>Sar</taxon>
        <taxon>Rhizaria</taxon>
        <taxon>Endomyxa</taxon>
        <taxon>Phytomyxea</taxon>
        <taxon>Plasmodiophorida</taxon>
        <taxon>Plasmodiophoridae</taxon>
        <taxon>Plasmodiophora</taxon>
    </lineage>
</organism>
<dbReference type="Proteomes" id="UP000290189">
    <property type="component" value="Unassembled WGS sequence"/>
</dbReference>
<evidence type="ECO:0000313" key="4">
    <source>
        <dbReference type="EMBL" id="SPQ93541.1"/>
    </source>
</evidence>
<feature type="region of interest" description="Disordered" evidence="1">
    <location>
        <begin position="99"/>
        <end position="170"/>
    </location>
</feature>
<dbReference type="Proteomes" id="UP000039324">
    <property type="component" value="Unassembled WGS sequence"/>
</dbReference>
<geneLocation type="mitochondrion" evidence="4"/>
<accession>A0A0G4IKY2</accession>
<evidence type="ECO:0000313" key="3">
    <source>
        <dbReference type="EMBL" id="CEO95911.1"/>
    </source>
</evidence>
<keyword evidence="2" id="KW-1133">Transmembrane helix</keyword>
<sequence>MSTPAANSSRARAETFLDEANGQLEALYRAVFDLAHVNRTHSTAPIKSVMRRRLHSRVLSEMENETSLHRYDIEVTQRHVQVLTGRPREQLSLHLRLRGQQGIAASRHSRRDQRRHCGRPRTDRTAPPVRRRRPSDANLVGDEASLGNARSVPPTSFAPATGRCTSRRPADVARMQDQIVEKRDEIRAAETTMSASLNALARMQAANDAEYAVFVRDWDTTAELDERHRAVAPLGNLSLAPTFHVASYADTAFIVALMAVFAVAAVAQYPPYNTGGTYPTYNTGGTYPTYNTGGTYPTYNTGGTYPTATNNNNYNTAGGYSYPNANNMRGTVPPNYYSGVGRASIVIPALLAVIAAAWA</sequence>
<evidence type="ECO:0000313" key="6">
    <source>
        <dbReference type="Proteomes" id="UP000290189"/>
    </source>
</evidence>
<keyword evidence="5" id="KW-1185">Reference proteome</keyword>
<keyword evidence="2" id="KW-0472">Membrane</keyword>
<reference evidence="4 6" key="2">
    <citation type="submission" date="2018-03" db="EMBL/GenBank/DDBJ databases">
        <authorList>
            <person name="Fogelqvist J."/>
        </authorList>
    </citation>
    <scope>NUCLEOTIDE SEQUENCE [LARGE SCALE GENOMIC DNA]</scope>
</reference>
<protein>
    <submittedName>
        <fullName evidence="3">Uncharacterized protein</fullName>
    </submittedName>
</protein>
<reference evidence="3 5" key="1">
    <citation type="submission" date="2015-02" db="EMBL/GenBank/DDBJ databases">
        <authorList>
            <person name="Chooi Y.-H."/>
        </authorList>
    </citation>
    <scope>NUCLEOTIDE SEQUENCE [LARGE SCALE GENOMIC DNA]</scope>
    <source>
        <strain evidence="3">E3</strain>
    </source>
</reference>
<feature type="transmembrane region" description="Helical" evidence="2">
    <location>
        <begin position="336"/>
        <end position="358"/>
    </location>
</feature>
<evidence type="ECO:0000256" key="2">
    <source>
        <dbReference type="SAM" id="Phobius"/>
    </source>
</evidence>
<gene>
    <name evidence="3" type="ORF">PBRA_004601</name>
    <name evidence="4" type="ORF">PLBR_LOCUS756</name>
</gene>
<dbReference type="AlphaFoldDB" id="A0A0G4IKY2"/>
<evidence type="ECO:0000256" key="1">
    <source>
        <dbReference type="SAM" id="MobiDB-lite"/>
    </source>
</evidence>